<dbReference type="NCBIfam" id="TIGR02224">
    <property type="entry name" value="recomb_XerC"/>
    <property type="match status" value="1"/>
</dbReference>
<dbReference type="InterPro" id="IPR050090">
    <property type="entry name" value="Tyrosine_recombinase_XerCD"/>
</dbReference>
<evidence type="ECO:0000256" key="3">
    <source>
        <dbReference type="ARBA" id="ARBA00015804"/>
    </source>
</evidence>
<dbReference type="Proteomes" id="UP000503004">
    <property type="component" value="Chromosome"/>
</dbReference>
<dbReference type="KEGG" id="metu:GNH96_05220"/>
<feature type="domain" description="Tyr recombinase" evidence="12">
    <location>
        <begin position="109"/>
        <end position="290"/>
    </location>
</feature>
<evidence type="ECO:0000256" key="11">
    <source>
        <dbReference type="HAMAP-Rule" id="MF_01808"/>
    </source>
</evidence>
<keyword evidence="9 11" id="KW-0233">DNA recombination</keyword>
<keyword evidence="15" id="KW-1185">Reference proteome</keyword>
<dbReference type="PANTHER" id="PTHR30349">
    <property type="entry name" value="PHAGE INTEGRASE-RELATED"/>
    <property type="match status" value="1"/>
</dbReference>
<dbReference type="GO" id="GO:0051301">
    <property type="term" value="P:cell division"/>
    <property type="evidence" value="ECO:0007669"/>
    <property type="project" value="UniProtKB-UniRule"/>
</dbReference>
<dbReference type="Gene3D" id="1.10.443.10">
    <property type="entry name" value="Intergrase catalytic core"/>
    <property type="match status" value="1"/>
</dbReference>
<dbReference type="AlphaFoldDB" id="A0A858Q6H0"/>
<comment type="subunit">
    <text evidence="11">Forms a cyclic heterotetrameric complex composed of two molecules of XerC and two molecules of XerD.</text>
</comment>
<name>A0A858Q6H0_9GAMM</name>
<organism evidence="14 15">
    <name type="scientific">Methylococcus geothermalis</name>
    <dbReference type="NCBI Taxonomy" id="2681310"/>
    <lineage>
        <taxon>Bacteria</taxon>
        <taxon>Pseudomonadati</taxon>
        <taxon>Pseudomonadota</taxon>
        <taxon>Gammaproteobacteria</taxon>
        <taxon>Methylococcales</taxon>
        <taxon>Methylococcaceae</taxon>
        <taxon>Methylococcus</taxon>
    </lineage>
</organism>
<feature type="active site" evidence="11">
    <location>
        <position position="245"/>
    </location>
</feature>
<dbReference type="GO" id="GO:0009037">
    <property type="term" value="F:tyrosine-based site-specific recombinase activity"/>
    <property type="evidence" value="ECO:0007669"/>
    <property type="project" value="UniProtKB-UniRule"/>
</dbReference>
<keyword evidence="7 11" id="KW-0229">DNA integration</keyword>
<dbReference type="PROSITE" id="PS51900">
    <property type="entry name" value="CB"/>
    <property type="match status" value="1"/>
</dbReference>
<dbReference type="InterPro" id="IPR044068">
    <property type="entry name" value="CB"/>
</dbReference>
<dbReference type="Pfam" id="PF02899">
    <property type="entry name" value="Phage_int_SAM_1"/>
    <property type="match status" value="1"/>
</dbReference>
<keyword evidence="4 11" id="KW-0963">Cytoplasm</keyword>
<evidence type="ECO:0000256" key="8">
    <source>
        <dbReference type="ARBA" id="ARBA00023125"/>
    </source>
</evidence>
<dbReference type="InterPro" id="IPR023009">
    <property type="entry name" value="Tyrosine_recombinase_XerC/XerD"/>
</dbReference>
<dbReference type="CDD" id="cd00798">
    <property type="entry name" value="INT_XerDC_C"/>
    <property type="match status" value="1"/>
</dbReference>
<dbReference type="GO" id="GO:0007059">
    <property type="term" value="P:chromosome segregation"/>
    <property type="evidence" value="ECO:0007669"/>
    <property type="project" value="UniProtKB-UniRule"/>
</dbReference>
<protein>
    <recommendedName>
        <fullName evidence="3 11">Tyrosine recombinase XerC</fullName>
    </recommendedName>
</protein>
<evidence type="ECO:0000259" key="13">
    <source>
        <dbReference type="PROSITE" id="PS51900"/>
    </source>
</evidence>
<dbReference type="InterPro" id="IPR002104">
    <property type="entry name" value="Integrase_catalytic"/>
</dbReference>
<dbReference type="InterPro" id="IPR013762">
    <property type="entry name" value="Integrase-like_cat_sf"/>
</dbReference>
<evidence type="ECO:0000256" key="2">
    <source>
        <dbReference type="ARBA" id="ARBA00006657"/>
    </source>
</evidence>
<feature type="domain" description="Core-binding (CB)" evidence="13">
    <location>
        <begin position="3"/>
        <end position="88"/>
    </location>
</feature>
<evidence type="ECO:0000256" key="5">
    <source>
        <dbReference type="ARBA" id="ARBA00022618"/>
    </source>
</evidence>
<dbReference type="SUPFAM" id="SSF56349">
    <property type="entry name" value="DNA breaking-rejoining enzymes"/>
    <property type="match status" value="1"/>
</dbReference>
<feature type="active site" evidence="11">
    <location>
        <position position="242"/>
    </location>
</feature>
<proteinExistence type="inferred from homology"/>
<evidence type="ECO:0000256" key="4">
    <source>
        <dbReference type="ARBA" id="ARBA00022490"/>
    </source>
</evidence>
<sequence length="304" mass="33956">MEPEALEQLDDYLGRLARRASGHTHAAYQRDLRAFQAHCGSENIVRWADVDTAKIRAYVGARHHEDKLSGRSLQRSLSAIRGFFDDLMKKRAVESNPARGVRPPKTGRRLPRLLDVDAMAGLLDAPSEDGLEARDRAMWELFYSSGLRLSELVGLDLADVDFAGGSVFVRHGKGDKARHVPVGAKAIEAVAAWLEIRRAMPGAAQPALFLSRHGKRIAPRTVEVRLERWRSKLRLPEKVHPHMLRHSFASHMLEASGDLRAVQELLGHATLATTQIYTHVDFQRLAAVYDQAHPRARRGRSGKA</sequence>
<keyword evidence="6 11" id="KW-0159">Chromosome partition</keyword>
<comment type="subcellular location">
    <subcellularLocation>
        <location evidence="1 11">Cytoplasm</location>
    </subcellularLocation>
</comment>
<evidence type="ECO:0000313" key="15">
    <source>
        <dbReference type="Proteomes" id="UP000503004"/>
    </source>
</evidence>
<keyword evidence="10 11" id="KW-0131">Cell cycle</keyword>
<keyword evidence="8 11" id="KW-0238">DNA-binding</keyword>
<keyword evidence="5 11" id="KW-0132">Cell division</keyword>
<feature type="active site" evidence="11">
    <location>
        <position position="173"/>
    </location>
</feature>
<dbReference type="Pfam" id="PF00589">
    <property type="entry name" value="Phage_integrase"/>
    <property type="match status" value="1"/>
</dbReference>
<dbReference type="GO" id="GO:0006313">
    <property type="term" value="P:DNA transposition"/>
    <property type="evidence" value="ECO:0007669"/>
    <property type="project" value="UniProtKB-UniRule"/>
</dbReference>
<evidence type="ECO:0000256" key="7">
    <source>
        <dbReference type="ARBA" id="ARBA00022908"/>
    </source>
</evidence>
<evidence type="ECO:0000256" key="9">
    <source>
        <dbReference type="ARBA" id="ARBA00023172"/>
    </source>
</evidence>
<dbReference type="InterPro" id="IPR011931">
    <property type="entry name" value="Recomb_XerC"/>
</dbReference>
<dbReference type="PANTHER" id="PTHR30349:SF81">
    <property type="entry name" value="TYROSINE RECOMBINASE XERC"/>
    <property type="match status" value="1"/>
</dbReference>
<feature type="active site" evidence="11">
    <location>
        <position position="148"/>
    </location>
</feature>
<feature type="active site" description="O-(3'-phospho-DNA)-tyrosine intermediate" evidence="11">
    <location>
        <position position="277"/>
    </location>
</feature>
<accession>A0A858Q6H0</accession>
<evidence type="ECO:0000256" key="10">
    <source>
        <dbReference type="ARBA" id="ARBA00023306"/>
    </source>
</evidence>
<comment type="function">
    <text evidence="11">Site-specific tyrosine recombinase, which acts by catalyzing the cutting and rejoining of the recombining DNA molecules. The XerC-XerD complex is essential to convert dimers of the bacterial chromosome into monomers to permit their segregation at cell division. It also contributes to the segregational stability of plasmids.</text>
</comment>
<evidence type="ECO:0000256" key="6">
    <source>
        <dbReference type="ARBA" id="ARBA00022829"/>
    </source>
</evidence>
<evidence type="ECO:0000259" key="12">
    <source>
        <dbReference type="PROSITE" id="PS51898"/>
    </source>
</evidence>
<dbReference type="InterPro" id="IPR010998">
    <property type="entry name" value="Integrase_recombinase_N"/>
</dbReference>
<evidence type="ECO:0000256" key="1">
    <source>
        <dbReference type="ARBA" id="ARBA00004496"/>
    </source>
</evidence>
<dbReference type="InterPro" id="IPR011010">
    <property type="entry name" value="DNA_brk_join_enz"/>
</dbReference>
<dbReference type="GO" id="GO:0005737">
    <property type="term" value="C:cytoplasm"/>
    <property type="evidence" value="ECO:0007669"/>
    <property type="project" value="UniProtKB-SubCell"/>
</dbReference>
<dbReference type="HAMAP" id="MF_01808">
    <property type="entry name" value="Recomb_XerC_XerD"/>
    <property type="match status" value="1"/>
</dbReference>
<dbReference type="RefSeq" id="WP_169602707.1">
    <property type="nucleotide sequence ID" value="NZ_CP046565.1"/>
</dbReference>
<reference evidence="15" key="1">
    <citation type="submission" date="2019-12" db="EMBL/GenBank/DDBJ databases">
        <authorList>
            <person name="Awala S.I."/>
            <person name="Rhee S.K."/>
        </authorList>
    </citation>
    <scope>NUCLEOTIDE SEQUENCE [LARGE SCALE GENOMIC DNA]</scope>
    <source>
        <strain evidence="15">IM1</strain>
    </source>
</reference>
<dbReference type="InterPro" id="IPR004107">
    <property type="entry name" value="Integrase_SAM-like_N"/>
</dbReference>
<comment type="similarity">
    <text evidence="2 11">Belongs to the 'phage' integrase family. XerC subfamily.</text>
</comment>
<dbReference type="Gene3D" id="1.10.150.130">
    <property type="match status" value="1"/>
</dbReference>
<dbReference type="PROSITE" id="PS51898">
    <property type="entry name" value="TYR_RECOMBINASE"/>
    <property type="match status" value="1"/>
</dbReference>
<evidence type="ECO:0000313" key="14">
    <source>
        <dbReference type="EMBL" id="QJD29421.1"/>
    </source>
</evidence>
<dbReference type="EMBL" id="CP046565">
    <property type="protein sequence ID" value="QJD29421.1"/>
    <property type="molecule type" value="Genomic_DNA"/>
</dbReference>
<gene>
    <name evidence="11 14" type="primary">xerC</name>
    <name evidence="14" type="ORF">GNH96_05220</name>
</gene>
<feature type="active site" evidence="11">
    <location>
        <position position="268"/>
    </location>
</feature>
<dbReference type="GO" id="GO:0003677">
    <property type="term" value="F:DNA binding"/>
    <property type="evidence" value="ECO:0007669"/>
    <property type="project" value="UniProtKB-UniRule"/>
</dbReference>